<proteinExistence type="predicted"/>
<dbReference type="InParanoid" id="F0XB44"/>
<dbReference type="Proteomes" id="UP000007796">
    <property type="component" value="Unassembled WGS sequence"/>
</dbReference>
<dbReference type="GeneID" id="25978698"/>
<dbReference type="EMBL" id="GL629756">
    <property type="protein sequence ID" value="EFX05120.1"/>
    <property type="molecule type" value="Genomic_DNA"/>
</dbReference>
<reference evidence="1 2" key="1">
    <citation type="journal article" date="2011" name="Proc. Natl. Acad. Sci. U.S.A.">
        <title>Genome and transcriptome analyses of the mountain pine beetle-fungal symbiont Grosmannia clavigera, a lodgepole pine pathogen.</title>
        <authorList>
            <person name="DiGuistini S."/>
            <person name="Wang Y."/>
            <person name="Liao N.Y."/>
            <person name="Taylor G."/>
            <person name="Tanguay P."/>
            <person name="Feau N."/>
            <person name="Henrissat B."/>
            <person name="Chan S.K."/>
            <person name="Hesse-Orce U."/>
            <person name="Alamouti S.M."/>
            <person name="Tsui C.K.M."/>
            <person name="Docking R.T."/>
            <person name="Levasseur A."/>
            <person name="Haridas S."/>
            <person name="Robertson G."/>
            <person name="Birol I."/>
            <person name="Holt R.A."/>
            <person name="Marra M.A."/>
            <person name="Hamelin R.C."/>
            <person name="Hirst M."/>
            <person name="Jones S.J.M."/>
            <person name="Bohlmann J."/>
            <person name="Breuil C."/>
        </authorList>
    </citation>
    <scope>NUCLEOTIDE SEQUENCE [LARGE SCALE GENOMIC DNA]</scope>
    <source>
        <strain evidence="2">kw1407 / UAMH 11150</strain>
    </source>
</reference>
<organism evidence="2">
    <name type="scientific">Grosmannia clavigera (strain kw1407 / UAMH 11150)</name>
    <name type="common">Blue stain fungus</name>
    <name type="synonym">Graphiocladiella clavigera</name>
    <dbReference type="NCBI Taxonomy" id="655863"/>
    <lineage>
        <taxon>Eukaryota</taxon>
        <taxon>Fungi</taxon>
        <taxon>Dikarya</taxon>
        <taxon>Ascomycota</taxon>
        <taxon>Pezizomycotina</taxon>
        <taxon>Sordariomycetes</taxon>
        <taxon>Sordariomycetidae</taxon>
        <taxon>Ophiostomatales</taxon>
        <taxon>Ophiostomataceae</taxon>
        <taxon>Leptographium</taxon>
    </lineage>
</organism>
<accession>F0XB44</accession>
<dbReference type="AlphaFoldDB" id="F0XB44"/>
<gene>
    <name evidence="1" type="ORF">CMQ_5382</name>
</gene>
<evidence type="ECO:0000313" key="1">
    <source>
        <dbReference type="EMBL" id="EFX05120.1"/>
    </source>
</evidence>
<keyword evidence="2" id="KW-1185">Reference proteome</keyword>
<name>F0XB44_GROCL</name>
<evidence type="ECO:0000313" key="2">
    <source>
        <dbReference type="Proteomes" id="UP000007796"/>
    </source>
</evidence>
<sequence>MATTTLLDLDVDRLSLDRLTIYAGKCLAVYVAIHVFLTGNAVGPLGFRCSITGTEQPNRMQRLSPLAVCRESMFFSAVRSHSIYDVPQVSRLKEAELGDQRLEAPEPSTTSPLHITENQIDDVVEPLHEDFYGARNASQVPSSLHIEQRVLQCQAEHMQ</sequence>
<protein>
    <submittedName>
        <fullName evidence="1">Uncharacterized protein</fullName>
    </submittedName>
</protein>
<dbReference type="RefSeq" id="XP_014174602.1">
    <property type="nucleotide sequence ID" value="XM_014319127.1"/>
</dbReference>
<dbReference type="HOGENOM" id="CLU_1660950_0_0_1"/>